<proteinExistence type="inferred from homology"/>
<dbReference type="AlphaFoldDB" id="A0A9Q0LDW7"/>
<feature type="domain" description="Sec20 C-terminal" evidence="12">
    <location>
        <begin position="116"/>
        <end position="204"/>
    </location>
</feature>
<evidence type="ECO:0000256" key="6">
    <source>
        <dbReference type="ARBA" id="ARBA00022989"/>
    </source>
</evidence>
<feature type="transmembrane region" description="Helical" evidence="11">
    <location>
        <begin position="183"/>
        <end position="202"/>
    </location>
</feature>
<keyword evidence="7 10" id="KW-0175">Coiled coil</keyword>
<protein>
    <submittedName>
        <fullName evidence="13">Bnip1-related</fullName>
    </submittedName>
</protein>
<comment type="similarity">
    <text evidence="9">Belongs to the SEC20 family.</text>
</comment>
<keyword evidence="8 11" id="KW-0472">Membrane</keyword>
<organism evidence="13 14">
    <name type="scientific">Anaeramoeba ignava</name>
    <name type="common">Anaerobic marine amoeba</name>
    <dbReference type="NCBI Taxonomy" id="1746090"/>
    <lineage>
        <taxon>Eukaryota</taxon>
        <taxon>Metamonada</taxon>
        <taxon>Anaeramoebidae</taxon>
        <taxon>Anaeramoeba</taxon>
    </lineage>
</organism>
<comment type="subcellular location">
    <subcellularLocation>
        <location evidence="1">Endoplasmic reticulum membrane</location>
        <topology evidence="1">Single-pass type IV membrane protein</topology>
    </subcellularLocation>
</comment>
<keyword evidence="5" id="KW-0931">ER-Golgi transport</keyword>
<evidence type="ECO:0000256" key="3">
    <source>
        <dbReference type="ARBA" id="ARBA00022692"/>
    </source>
</evidence>
<dbReference type="PANTHER" id="PTHR12825">
    <property type="entry name" value="BNIP1-RELATED"/>
    <property type="match status" value="1"/>
</dbReference>
<dbReference type="EMBL" id="JAPDFW010000088">
    <property type="protein sequence ID" value="KAJ5071406.1"/>
    <property type="molecule type" value="Genomic_DNA"/>
</dbReference>
<reference evidence="13" key="1">
    <citation type="submission" date="2022-10" db="EMBL/GenBank/DDBJ databases">
        <title>Novel sulphate-reducing endosymbionts in the free-living metamonad Anaeramoeba.</title>
        <authorList>
            <person name="Jerlstrom-Hultqvist J."/>
            <person name="Cepicka I."/>
            <person name="Gallot-Lavallee L."/>
            <person name="Salas-Leiva D."/>
            <person name="Curtis B.A."/>
            <person name="Zahonova K."/>
            <person name="Pipaliya S."/>
            <person name="Dacks J."/>
            <person name="Roger A.J."/>
        </authorList>
    </citation>
    <scope>NUCLEOTIDE SEQUENCE</scope>
    <source>
        <strain evidence="13">BMAN</strain>
    </source>
</reference>
<keyword evidence="14" id="KW-1185">Reference proteome</keyword>
<evidence type="ECO:0000256" key="2">
    <source>
        <dbReference type="ARBA" id="ARBA00022448"/>
    </source>
</evidence>
<evidence type="ECO:0000256" key="8">
    <source>
        <dbReference type="ARBA" id="ARBA00023136"/>
    </source>
</evidence>
<keyword evidence="6 11" id="KW-1133">Transmembrane helix</keyword>
<evidence type="ECO:0000256" key="10">
    <source>
        <dbReference type="SAM" id="Coils"/>
    </source>
</evidence>
<keyword evidence="3 11" id="KW-0812">Transmembrane</keyword>
<dbReference type="GO" id="GO:0031201">
    <property type="term" value="C:SNARE complex"/>
    <property type="evidence" value="ECO:0007669"/>
    <property type="project" value="TreeGrafter"/>
</dbReference>
<gene>
    <name evidence="13" type="ORF">M0811_10249</name>
</gene>
<sequence length="205" mass="24355">MNIEESLIKNRVFLQKILLQTEQEKEINFEQILKDLKKVKKQIKEIQKTIINDKQQKTEKTKTLFKDCDNLIRQIGIKIFQIQKKQEIKERELLLEQDYSSISLRSKKDKTDQELNKKITKELVKTVNLMSDEVQKSAHILEILDGSSQTLEKTLTENYSVSDFIQMGHNLLSQIKRKEKFDFYLVVFGSIFFLLVCLYVFVKRF</sequence>
<dbReference type="GO" id="GO:0006890">
    <property type="term" value="P:retrograde vesicle-mediated transport, Golgi to endoplasmic reticulum"/>
    <property type="evidence" value="ECO:0007669"/>
    <property type="project" value="InterPro"/>
</dbReference>
<dbReference type="InterPro" id="IPR005606">
    <property type="entry name" value="Sec20"/>
</dbReference>
<dbReference type="OrthoDB" id="46868at2759"/>
<evidence type="ECO:0000256" key="7">
    <source>
        <dbReference type="ARBA" id="ARBA00023054"/>
    </source>
</evidence>
<dbReference type="InterPro" id="IPR056173">
    <property type="entry name" value="Sec20_C"/>
</dbReference>
<accession>A0A9Q0LDW7</accession>
<dbReference type="Proteomes" id="UP001149090">
    <property type="component" value="Unassembled WGS sequence"/>
</dbReference>
<comment type="caution">
    <text evidence="13">The sequence shown here is derived from an EMBL/GenBank/DDBJ whole genome shotgun (WGS) entry which is preliminary data.</text>
</comment>
<evidence type="ECO:0000259" key="12">
    <source>
        <dbReference type="Pfam" id="PF03908"/>
    </source>
</evidence>
<keyword evidence="2" id="KW-0813">Transport</keyword>
<dbReference type="GO" id="GO:0005789">
    <property type="term" value="C:endoplasmic reticulum membrane"/>
    <property type="evidence" value="ECO:0007669"/>
    <property type="project" value="UniProtKB-SubCell"/>
</dbReference>
<evidence type="ECO:0000313" key="14">
    <source>
        <dbReference type="Proteomes" id="UP001149090"/>
    </source>
</evidence>
<dbReference type="GO" id="GO:0005484">
    <property type="term" value="F:SNAP receptor activity"/>
    <property type="evidence" value="ECO:0007669"/>
    <property type="project" value="InterPro"/>
</dbReference>
<evidence type="ECO:0000256" key="11">
    <source>
        <dbReference type="SAM" id="Phobius"/>
    </source>
</evidence>
<dbReference type="Pfam" id="PF03908">
    <property type="entry name" value="Sec20"/>
    <property type="match status" value="1"/>
</dbReference>
<dbReference type="PANTHER" id="PTHR12825:SF0">
    <property type="entry name" value="VESICLE TRANSPORT PROTEIN SEC20"/>
    <property type="match status" value="1"/>
</dbReference>
<evidence type="ECO:0000256" key="9">
    <source>
        <dbReference type="ARBA" id="ARBA00037934"/>
    </source>
</evidence>
<name>A0A9Q0LDW7_ANAIG</name>
<evidence type="ECO:0000256" key="5">
    <source>
        <dbReference type="ARBA" id="ARBA00022892"/>
    </source>
</evidence>
<evidence type="ECO:0000256" key="1">
    <source>
        <dbReference type="ARBA" id="ARBA00004163"/>
    </source>
</evidence>
<feature type="coiled-coil region" evidence="10">
    <location>
        <begin position="29"/>
        <end position="56"/>
    </location>
</feature>
<keyword evidence="4" id="KW-0256">Endoplasmic reticulum</keyword>
<evidence type="ECO:0000313" key="13">
    <source>
        <dbReference type="EMBL" id="KAJ5071406.1"/>
    </source>
</evidence>
<evidence type="ECO:0000256" key="4">
    <source>
        <dbReference type="ARBA" id="ARBA00022824"/>
    </source>
</evidence>